<feature type="domain" description="Metallo-beta-lactamase" evidence="1">
    <location>
        <begin position="34"/>
        <end position="222"/>
    </location>
</feature>
<dbReference type="OrthoDB" id="9800940at2"/>
<dbReference type="PANTHER" id="PTHR42663">
    <property type="entry name" value="HYDROLASE C777.06C-RELATED-RELATED"/>
    <property type="match status" value="1"/>
</dbReference>
<sequence length="261" mass="29714">MELTFLGTGTSHGIPVITCNCRVCRSLSFKNRRLRSSIYIKSGNSSILIDTSPEFRIQANRCKINSLDAVFYTHTHADHLHGIDDLRPLSMDKTIPLYGKWDDIDDIEKRFPYIFNSVKQLGGGKPNLETRVLNDSVIIGDLKVTPIPIKHGVLDIYGYRINNTAYLTDCSTIPKNSYKLLKGVDTLIIGALRYRSHSTHFNIDEAVEEIRLIKPEYAYLTHICHDVEHYKLTKELKKISKNIDFIKKIKPAHDGLCLKSV</sequence>
<evidence type="ECO:0000313" key="3">
    <source>
        <dbReference type="Proteomes" id="UP000323824"/>
    </source>
</evidence>
<dbReference type="EMBL" id="CP035807">
    <property type="protein sequence ID" value="QEN03686.1"/>
    <property type="molecule type" value="Genomic_DNA"/>
</dbReference>
<organism evidence="2 3">
    <name type="scientific">Thiospirochaeta perfilievii</name>
    <dbReference type="NCBI Taxonomy" id="252967"/>
    <lineage>
        <taxon>Bacteria</taxon>
        <taxon>Pseudomonadati</taxon>
        <taxon>Spirochaetota</taxon>
        <taxon>Spirochaetia</taxon>
        <taxon>Spirochaetales</taxon>
        <taxon>Spirochaetaceae</taxon>
        <taxon>Thiospirochaeta</taxon>
    </lineage>
</organism>
<evidence type="ECO:0000259" key="1">
    <source>
        <dbReference type="SMART" id="SM00849"/>
    </source>
</evidence>
<dbReference type="SUPFAM" id="SSF56281">
    <property type="entry name" value="Metallo-hydrolase/oxidoreductase"/>
    <property type="match status" value="1"/>
</dbReference>
<reference evidence="2 3" key="1">
    <citation type="submission" date="2019-02" db="EMBL/GenBank/DDBJ databases">
        <authorList>
            <person name="Fomenkov A."/>
            <person name="Dubinina G."/>
            <person name="Grabovich M."/>
            <person name="Vincze T."/>
            <person name="Roberts R.J."/>
        </authorList>
    </citation>
    <scope>NUCLEOTIDE SEQUENCE [LARGE SCALE GENOMIC DNA]</scope>
    <source>
        <strain evidence="2 3">P</strain>
    </source>
</reference>
<gene>
    <name evidence="2" type="ORF">EW093_02880</name>
</gene>
<dbReference type="Gene3D" id="3.60.15.10">
    <property type="entry name" value="Ribonuclease Z/Hydroxyacylglutathione hydrolase-like"/>
    <property type="match status" value="1"/>
</dbReference>
<dbReference type="Pfam" id="PF12706">
    <property type="entry name" value="Lactamase_B_2"/>
    <property type="match status" value="1"/>
</dbReference>
<dbReference type="GO" id="GO:0016787">
    <property type="term" value="F:hydrolase activity"/>
    <property type="evidence" value="ECO:0007669"/>
    <property type="project" value="UniProtKB-KW"/>
</dbReference>
<protein>
    <submittedName>
        <fullName evidence="2">MBL fold metallo-hydrolase</fullName>
    </submittedName>
</protein>
<keyword evidence="2" id="KW-0378">Hydrolase</keyword>
<dbReference type="PANTHER" id="PTHR42663:SF6">
    <property type="entry name" value="HYDROLASE C777.06C-RELATED"/>
    <property type="match status" value="1"/>
</dbReference>
<reference evidence="2 3" key="2">
    <citation type="submission" date="2019-09" db="EMBL/GenBank/DDBJ databases">
        <title>Complete Genome Sequence and Methylome Analysis of free living Spirochaetas.</title>
        <authorList>
            <person name="Leshcheva N."/>
            <person name="Mikheeva N."/>
        </authorList>
    </citation>
    <scope>NUCLEOTIDE SEQUENCE [LARGE SCALE GENOMIC DNA]</scope>
    <source>
        <strain evidence="2 3">P</strain>
    </source>
</reference>
<dbReference type="InterPro" id="IPR036866">
    <property type="entry name" value="RibonucZ/Hydroxyglut_hydro"/>
</dbReference>
<proteinExistence type="predicted"/>
<dbReference type="KEGG" id="sper:EW093_02880"/>
<accession>A0A5C1QA51</accession>
<keyword evidence="3" id="KW-1185">Reference proteome</keyword>
<evidence type="ECO:0000313" key="2">
    <source>
        <dbReference type="EMBL" id="QEN03686.1"/>
    </source>
</evidence>
<dbReference type="InterPro" id="IPR001279">
    <property type="entry name" value="Metallo-B-lactamas"/>
</dbReference>
<name>A0A5C1QA51_9SPIO</name>
<dbReference type="SMART" id="SM00849">
    <property type="entry name" value="Lactamase_B"/>
    <property type="match status" value="1"/>
</dbReference>
<dbReference type="CDD" id="cd16279">
    <property type="entry name" value="metallo-hydrolase-like_MBL-fold"/>
    <property type="match status" value="1"/>
</dbReference>
<dbReference type="RefSeq" id="WP_149566944.1">
    <property type="nucleotide sequence ID" value="NZ_CP035807.1"/>
</dbReference>
<dbReference type="AlphaFoldDB" id="A0A5C1QA51"/>
<dbReference type="Proteomes" id="UP000323824">
    <property type="component" value="Chromosome"/>
</dbReference>